<evidence type="ECO:0000313" key="3">
    <source>
        <dbReference type="EMBL" id="CAF9939213.1"/>
    </source>
</evidence>
<dbReference type="OrthoDB" id="674604at2759"/>
<name>A0A8H3PF19_9LECA</name>
<feature type="domain" description="Heterokaryon incompatibility" evidence="1">
    <location>
        <begin position="22"/>
        <end position="111"/>
    </location>
</feature>
<gene>
    <name evidence="3" type="ORF">IMSHALPRED_001251</name>
</gene>
<dbReference type="AlphaFoldDB" id="A0A8H3PF19"/>
<comment type="caution">
    <text evidence="3">The sequence shown here is derived from an EMBL/GenBank/DDBJ whole genome shotgun (WGS) entry which is preliminary data.</text>
</comment>
<keyword evidence="4" id="KW-1185">Reference proteome</keyword>
<accession>A0A8H3PF19</accession>
<evidence type="ECO:0000259" key="2">
    <source>
        <dbReference type="Pfam" id="PF26640"/>
    </source>
</evidence>
<dbReference type="EMBL" id="CAJPDT010000116">
    <property type="protein sequence ID" value="CAF9939213.1"/>
    <property type="molecule type" value="Genomic_DNA"/>
</dbReference>
<feature type="domain" description="DUF8212" evidence="2">
    <location>
        <begin position="220"/>
        <end position="253"/>
    </location>
</feature>
<dbReference type="Proteomes" id="UP000664534">
    <property type="component" value="Unassembled WGS sequence"/>
</dbReference>
<dbReference type="InterPro" id="IPR058525">
    <property type="entry name" value="DUF8212"/>
</dbReference>
<dbReference type="PANTHER" id="PTHR10622:SF10">
    <property type="entry name" value="HET DOMAIN-CONTAINING PROTEIN"/>
    <property type="match status" value="1"/>
</dbReference>
<evidence type="ECO:0000313" key="4">
    <source>
        <dbReference type="Proteomes" id="UP000664534"/>
    </source>
</evidence>
<sequence>MRLLNTKSFEFEEFFDSQIPKYAILSHRWGSEEVSFQEFRKGKKKDSQGYNKIRRCCAVADRRGLGWVWIDTCCIDKKSSAELSEAINSMYRWYKLAAECYAYLSDVKWEYEDCEASKIAFRQSVWFTRGWTLQELLAPANVVFFDRDWKTFGTKEDLSKEISDVTGIMVRHLTSRYLVCVATRMSWVSRRATSRIEDMAYCMLGLFNVNMPLMYGEGEKAFMRLQLEIIKNTDDESIFAWTSIQTSSGMLASHPSYFAESGDITTDYLSLKTRRFPYLMTNQGLEIRLPDTGPFVPGALDCHGFSHQTFLLALNCWRCRENGDPLALTIILKHSEHLCESGWIFTWQRVECEKLLLSQPARNHSSESAPIFNTELPKNTTLIHVPQEGMTSPW</sequence>
<dbReference type="Pfam" id="PF06985">
    <property type="entry name" value="HET"/>
    <property type="match status" value="1"/>
</dbReference>
<organism evidence="3 4">
    <name type="scientific">Imshaugia aleurites</name>
    <dbReference type="NCBI Taxonomy" id="172621"/>
    <lineage>
        <taxon>Eukaryota</taxon>
        <taxon>Fungi</taxon>
        <taxon>Dikarya</taxon>
        <taxon>Ascomycota</taxon>
        <taxon>Pezizomycotina</taxon>
        <taxon>Lecanoromycetes</taxon>
        <taxon>OSLEUM clade</taxon>
        <taxon>Lecanoromycetidae</taxon>
        <taxon>Lecanorales</taxon>
        <taxon>Lecanorineae</taxon>
        <taxon>Parmeliaceae</taxon>
        <taxon>Imshaugia</taxon>
    </lineage>
</organism>
<dbReference type="InterPro" id="IPR010730">
    <property type="entry name" value="HET"/>
</dbReference>
<reference evidence="3" key="1">
    <citation type="submission" date="2021-03" db="EMBL/GenBank/DDBJ databases">
        <authorList>
            <person name="Tagirdzhanova G."/>
        </authorList>
    </citation>
    <scope>NUCLEOTIDE SEQUENCE</scope>
</reference>
<evidence type="ECO:0000259" key="1">
    <source>
        <dbReference type="Pfam" id="PF06985"/>
    </source>
</evidence>
<evidence type="ECO:0008006" key="5">
    <source>
        <dbReference type="Google" id="ProtNLM"/>
    </source>
</evidence>
<protein>
    <recommendedName>
        <fullName evidence="5">HET-domain-containing protein</fullName>
    </recommendedName>
</protein>
<dbReference type="Pfam" id="PF26640">
    <property type="entry name" value="DUF8212"/>
    <property type="match status" value="1"/>
</dbReference>
<dbReference type="PANTHER" id="PTHR10622">
    <property type="entry name" value="HET DOMAIN-CONTAINING PROTEIN"/>
    <property type="match status" value="1"/>
</dbReference>
<proteinExistence type="predicted"/>